<sequence length="37" mass="4164">MNGRANFIAQSFARVAEVNKWGIRRHIKPPEKAVEAA</sequence>
<reference evidence="1 2" key="1">
    <citation type="journal article" date="2011" name="J. Bacteriol.">
        <title>Complete genome sequence of the plant pathogen Ralstonia solanacearum strain Po82.</title>
        <authorList>
            <person name="Xu J."/>
            <person name="Zheng H.J."/>
            <person name="Liu L."/>
            <person name="Pan Z.C."/>
            <person name="Prior P."/>
            <person name="Tang B."/>
            <person name="Xu J.S."/>
            <person name="Zhang H."/>
            <person name="Tian Q."/>
            <person name="Zhang L.Q."/>
            <person name="Feng J."/>
        </authorList>
    </citation>
    <scope>NUCLEOTIDE SEQUENCE [LARGE SCALE GENOMIC DNA]</scope>
    <source>
        <strain evidence="1 2">Po82</strain>
    </source>
</reference>
<evidence type="ECO:0000313" key="2">
    <source>
        <dbReference type="Proteomes" id="UP000007953"/>
    </source>
</evidence>
<accession>F6G0A5</accession>
<dbReference type="KEGG" id="rsn:RSPO_c01388"/>
<proteinExistence type="predicted"/>
<evidence type="ECO:0000313" key="1">
    <source>
        <dbReference type="EMBL" id="AEG68688.1"/>
    </source>
</evidence>
<organism evidence="1 2">
    <name type="scientific">Ralstonia solanacearum (strain Po82)</name>
    <dbReference type="NCBI Taxonomy" id="1031711"/>
    <lineage>
        <taxon>Bacteria</taxon>
        <taxon>Pseudomonadati</taxon>
        <taxon>Pseudomonadota</taxon>
        <taxon>Betaproteobacteria</taxon>
        <taxon>Burkholderiales</taxon>
        <taxon>Burkholderiaceae</taxon>
        <taxon>Ralstonia</taxon>
        <taxon>Ralstonia solanacearum species complex</taxon>
    </lineage>
</organism>
<dbReference type="Proteomes" id="UP000007953">
    <property type="component" value="Chromosome"/>
</dbReference>
<name>F6G0A5_RALS8</name>
<protein>
    <submittedName>
        <fullName evidence="1">Uncharacterized protein</fullName>
    </submittedName>
</protein>
<dbReference type="HOGENOM" id="CLU_3347699_0_0_4"/>
<gene>
    <name evidence="1" type="ordered locus">RSPO_c01388</name>
</gene>
<dbReference type="AlphaFoldDB" id="F6G0A5"/>
<dbReference type="EMBL" id="CP002819">
    <property type="protein sequence ID" value="AEG68688.1"/>
    <property type="molecule type" value="Genomic_DNA"/>
</dbReference>